<sequence length="114" mass="13121">MIQLEKSGPTGSDCTASYKVRTTCIDLYSFVRDVLITFQRDWGEFNIMRKYNSQWYESTTIGYARGKLLEEGDRNSENCTILTLEEIPKLKILRVKASGGCSRMDYDVEVNDNE</sequence>
<dbReference type="EMBL" id="BK016237">
    <property type="protein sequence ID" value="DAG04034.1"/>
    <property type="molecule type" value="Genomic_DNA"/>
</dbReference>
<proteinExistence type="predicted"/>
<evidence type="ECO:0000313" key="1">
    <source>
        <dbReference type="EMBL" id="DAG04034.1"/>
    </source>
</evidence>
<organism evidence="1">
    <name type="scientific">Myoviridae sp. ctbEa13</name>
    <dbReference type="NCBI Taxonomy" id="2825136"/>
    <lineage>
        <taxon>Viruses</taxon>
        <taxon>Duplodnaviria</taxon>
        <taxon>Heunggongvirae</taxon>
        <taxon>Uroviricota</taxon>
        <taxon>Caudoviricetes</taxon>
    </lineage>
</organism>
<reference evidence="1" key="1">
    <citation type="journal article" date="2021" name="Proc. Natl. Acad. Sci. U.S.A.">
        <title>A Catalog of Tens of Thousands of Viruses from Human Metagenomes Reveals Hidden Associations with Chronic Diseases.</title>
        <authorList>
            <person name="Tisza M.J."/>
            <person name="Buck C.B."/>
        </authorList>
    </citation>
    <scope>NUCLEOTIDE SEQUENCE</scope>
    <source>
        <strain evidence="1">CtbEa13</strain>
    </source>
</reference>
<protein>
    <submittedName>
        <fullName evidence="1">Uncharacterized protein</fullName>
    </submittedName>
</protein>
<accession>A0A8S5VB79</accession>
<name>A0A8S5VB79_9CAUD</name>